<dbReference type="HOGENOM" id="CLU_165645_0_0_1"/>
<dbReference type="AlphaFoldDB" id="A0A0C9VN83"/>
<dbReference type="EMBL" id="KN837123">
    <property type="protein sequence ID" value="KIJ43397.1"/>
    <property type="molecule type" value="Genomic_DNA"/>
</dbReference>
<keyword evidence="2" id="KW-1185">Reference proteome</keyword>
<accession>A0A0C9VN83</accession>
<gene>
    <name evidence="1" type="ORF">M422DRAFT_30879</name>
</gene>
<proteinExistence type="predicted"/>
<dbReference type="Proteomes" id="UP000054279">
    <property type="component" value="Unassembled WGS sequence"/>
</dbReference>
<protein>
    <submittedName>
        <fullName evidence="1">Uncharacterized protein</fullName>
    </submittedName>
</protein>
<organism evidence="1 2">
    <name type="scientific">Sphaerobolus stellatus (strain SS14)</name>
    <dbReference type="NCBI Taxonomy" id="990650"/>
    <lineage>
        <taxon>Eukaryota</taxon>
        <taxon>Fungi</taxon>
        <taxon>Dikarya</taxon>
        <taxon>Basidiomycota</taxon>
        <taxon>Agaricomycotina</taxon>
        <taxon>Agaricomycetes</taxon>
        <taxon>Phallomycetidae</taxon>
        <taxon>Geastrales</taxon>
        <taxon>Sphaerobolaceae</taxon>
        <taxon>Sphaerobolus</taxon>
    </lineage>
</organism>
<evidence type="ECO:0000313" key="2">
    <source>
        <dbReference type="Proteomes" id="UP000054279"/>
    </source>
</evidence>
<sequence length="90" mass="10025">MIWVINQSPGDITVHITNTSQGSSDSYIITTNTAPYSGLNYWNRSGEETITVTINSTGKVWTGKVKPYDQVTVYDRTVAIIHNVDVQSFQ</sequence>
<name>A0A0C9VN83_SPHS4</name>
<evidence type="ECO:0000313" key="1">
    <source>
        <dbReference type="EMBL" id="KIJ43397.1"/>
    </source>
</evidence>
<reference evidence="1 2" key="1">
    <citation type="submission" date="2014-06" db="EMBL/GenBank/DDBJ databases">
        <title>Evolutionary Origins and Diversification of the Mycorrhizal Mutualists.</title>
        <authorList>
            <consortium name="DOE Joint Genome Institute"/>
            <consortium name="Mycorrhizal Genomics Consortium"/>
            <person name="Kohler A."/>
            <person name="Kuo A."/>
            <person name="Nagy L.G."/>
            <person name="Floudas D."/>
            <person name="Copeland A."/>
            <person name="Barry K.W."/>
            <person name="Cichocki N."/>
            <person name="Veneault-Fourrey C."/>
            <person name="LaButti K."/>
            <person name="Lindquist E.A."/>
            <person name="Lipzen A."/>
            <person name="Lundell T."/>
            <person name="Morin E."/>
            <person name="Murat C."/>
            <person name="Riley R."/>
            <person name="Ohm R."/>
            <person name="Sun H."/>
            <person name="Tunlid A."/>
            <person name="Henrissat B."/>
            <person name="Grigoriev I.V."/>
            <person name="Hibbett D.S."/>
            <person name="Martin F."/>
        </authorList>
    </citation>
    <scope>NUCLEOTIDE SEQUENCE [LARGE SCALE GENOMIC DNA]</scope>
    <source>
        <strain evidence="1 2">SS14</strain>
    </source>
</reference>